<feature type="compositionally biased region" description="Basic and acidic residues" evidence="5">
    <location>
        <begin position="140"/>
        <end position="154"/>
    </location>
</feature>
<accession>A0A0B7FGQ7</accession>
<feature type="compositionally biased region" description="Basic and acidic residues" evidence="5">
    <location>
        <begin position="96"/>
        <end position="107"/>
    </location>
</feature>
<dbReference type="SMART" id="SM01332">
    <property type="entry name" value="Cyclin_C"/>
    <property type="match status" value="1"/>
</dbReference>
<organism evidence="8 9">
    <name type="scientific">Thanatephorus cucumeris (strain AG1-IB / isolate 7/3/14)</name>
    <name type="common">Lettuce bottom rot fungus</name>
    <name type="synonym">Rhizoctonia solani</name>
    <dbReference type="NCBI Taxonomy" id="1108050"/>
    <lineage>
        <taxon>Eukaryota</taxon>
        <taxon>Fungi</taxon>
        <taxon>Dikarya</taxon>
        <taxon>Basidiomycota</taxon>
        <taxon>Agaricomycotina</taxon>
        <taxon>Agaricomycetes</taxon>
        <taxon>Cantharellales</taxon>
        <taxon>Ceratobasidiaceae</taxon>
        <taxon>Rhizoctonia</taxon>
        <taxon>Rhizoctonia solani AG-1</taxon>
    </lineage>
</organism>
<keyword evidence="2 4" id="KW-0195">Cyclin</keyword>
<dbReference type="Gene3D" id="1.10.472.10">
    <property type="entry name" value="Cyclin-like"/>
    <property type="match status" value="2"/>
</dbReference>
<evidence type="ECO:0000256" key="2">
    <source>
        <dbReference type="ARBA" id="ARBA00023127"/>
    </source>
</evidence>
<feature type="compositionally biased region" description="Basic and acidic residues" evidence="5">
    <location>
        <begin position="29"/>
        <end position="44"/>
    </location>
</feature>
<dbReference type="GO" id="GO:0016538">
    <property type="term" value="F:cyclin-dependent protein serine/threonine kinase regulator activity"/>
    <property type="evidence" value="ECO:0007669"/>
    <property type="project" value="InterPro"/>
</dbReference>
<reference evidence="8 9" key="1">
    <citation type="submission" date="2014-11" db="EMBL/GenBank/DDBJ databases">
        <authorList>
            <person name="Wibberg Daniel"/>
        </authorList>
    </citation>
    <scope>NUCLEOTIDE SEQUENCE [LARGE SCALE GENOMIC DNA]</scope>
    <source>
        <strain evidence="8">Rhizoctonia solani AG1-IB 7/3/14</strain>
    </source>
</reference>
<dbReference type="Pfam" id="PF02984">
    <property type="entry name" value="Cyclin_C"/>
    <property type="match status" value="1"/>
</dbReference>
<evidence type="ECO:0000259" key="6">
    <source>
        <dbReference type="SMART" id="SM00385"/>
    </source>
</evidence>
<dbReference type="GO" id="GO:0044772">
    <property type="term" value="P:mitotic cell cycle phase transition"/>
    <property type="evidence" value="ECO:0007669"/>
    <property type="project" value="InterPro"/>
</dbReference>
<dbReference type="PANTHER" id="PTHR10177">
    <property type="entry name" value="CYCLINS"/>
    <property type="match status" value="1"/>
</dbReference>
<evidence type="ECO:0000313" key="9">
    <source>
        <dbReference type="Proteomes" id="UP000059188"/>
    </source>
</evidence>
<dbReference type="InterPro" id="IPR013763">
    <property type="entry name" value="Cyclin-like_dom"/>
</dbReference>
<evidence type="ECO:0000256" key="5">
    <source>
        <dbReference type="SAM" id="MobiDB-lite"/>
    </source>
</evidence>
<gene>
    <name evidence="8" type="ORF">RSOLAG1IB_07512</name>
</gene>
<dbReference type="CDD" id="cd20568">
    <property type="entry name" value="CYCLIN_CLBs_yeast_rpt1"/>
    <property type="match status" value="1"/>
</dbReference>
<dbReference type="SUPFAM" id="SSF47954">
    <property type="entry name" value="Cyclin-like"/>
    <property type="match status" value="2"/>
</dbReference>
<feature type="region of interest" description="Disordered" evidence="5">
    <location>
        <begin position="77"/>
        <end position="214"/>
    </location>
</feature>
<name>A0A0B7FGQ7_THACB</name>
<dbReference type="PIRSF" id="PIRSF001771">
    <property type="entry name" value="Cyclin_A_B_D_E"/>
    <property type="match status" value="1"/>
</dbReference>
<sequence>MSTVTQTRRTTRATRPVDENAGRAAGRGTRGDKSGAETVMEKKQAPTSTTTSTSGPVSTLASNALSAAAALIKKRKALNDNTNAEKKKLLKARAGKVKEAEKEKEAAGTDSAGASVSGTKLVVEVELPIRKRRASQALIKVDDKEKQKEKDKVATQEPTATSKATAGTSKRKPEGTARKDKSEPQPEPEPVYHEDEPEAKRRRSNDRIAVPAEKPEIVEVAQAVPTKVEDNPFDVGVAKDGETTGLGTKQRWDDLDAEDADDPTMVAEYVAEIFEYMKELEVRTMPSPVYMKSQPDLTWEMRSILMDWIIQVHSRFRLLPETLFLACNIIDRFLSMRIVSLVKLQLVGITGLFVAAKYEEIMAPSVQNFLKVSDSSYSEQEILQAEKYILRTLGWDLSYPNPMSWLRRASKADAYDVQTRTMAKFLIEISVVEEKLLKCAPSLLSAASLWLARLILDREEWNANLEHYSGYSEEALLPCANTMLNYIVQPPSTHESLWKKYSGKKYFKCATYARKWAEQRWPPEPKRSSQGSASDDTVEQVEVDLPAALPVLRDQIVARLEQEAEEAAGEEYA</sequence>
<feature type="compositionally biased region" description="Low complexity" evidence="5">
    <location>
        <begin position="47"/>
        <end position="58"/>
    </location>
</feature>
<evidence type="ECO:0000256" key="4">
    <source>
        <dbReference type="RuleBase" id="RU000383"/>
    </source>
</evidence>
<dbReference type="CDD" id="cd20512">
    <property type="entry name" value="CYCLIN_CLBs_yeast_rpt2"/>
    <property type="match status" value="1"/>
</dbReference>
<dbReference type="OrthoDB" id="5590282at2759"/>
<feature type="compositionally biased region" description="Low complexity" evidence="5">
    <location>
        <begin position="159"/>
        <end position="168"/>
    </location>
</feature>
<dbReference type="AlphaFoldDB" id="A0A0B7FGQ7"/>
<evidence type="ECO:0000313" key="8">
    <source>
        <dbReference type="EMBL" id="CEL56059.1"/>
    </source>
</evidence>
<feature type="region of interest" description="Disordered" evidence="5">
    <location>
        <begin position="1"/>
        <end position="58"/>
    </location>
</feature>
<comment type="similarity">
    <text evidence="4">Belongs to the cyclin family.</text>
</comment>
<evidence type="ECO:0000256" key="1">
    <source>
        <dbReference type="ARBA" id="ARBA00022618"/>
    </source>
</evidence>
<dbReference type="FunFam" id="1.10.472.10:FF:000001">
    <property type="entry name" value="G2/mitotic-specific cyclin"/>
    <property type="match status" value="1"/>
</dbReference>
<dbReference type="InterPro" id="IPR036915">
    <property type="entry name" value="Cyclin-like_sf"/>
</dbReference>
<keyword evidence="9" id="KW-1185">Reference proteome</keyword>
<feature type="domain" description="Cyclin-like" evidence="6">
    <location>
        <begin position="404"/>
        <end position="485"/>
    </location>
</feature>
<evidence type="ECO:0000256" key="3">
    <source>
        <dbReference type="ARBA" id="ARBA00023306"/>
    </source>
</evidence>
<dbReference type="InterPro" id="IPR046965">
    <property type="entry name" value="Cyclin_A/B-like"/>
</dbReference>
<keyword evidence="1" id="KW-0132">Cell division</keyword>
<dbReference type="EMBL" id="LN679119">
    <property type="protein sequence ID" value="CEL56059.1"/>
    <property type="molecule type" value="Genomic_DNA"/>
</dbReference>
<dbReference type="SMART" id="SM00385">
    <property type="entry name" value="CYCLIN"/>
    <property type="match status" value="2"/>
</dbReference>
<dbReference type="InterPro" id="IPR004367">
    <property type="entry name" value="Cyclin_C-dom"/>
</dbReference>
<dbReference type="STRING" id="1108050.A0A0B7FGQ7"/>
<dbReference type="Pfam" id="PF00134">
    <property type="entry name" value="Cyclin_N"/>
    <property type="match status" value="1"/>
</dbReference>
<dbReference type="GO" id="GO:0051301">
    <property type="term" value="P:cell division"/>
    <property type="evidence" value="ECO:0007669"/>
    <property type="project" value="UniProtKB-KW"/>
</dbReference>
<feature type="compositionally biased region" description="Basic and acidic residues" evidence="5">
    <location>
        <begin position="171"/>
        <end position="194"/>
    </location>
</feature>
<proteinExistence type="inferred from homology"/>
<dbReference type="InterPro" id="IPR039361">
    <property type="entry name" value="Cyclin"/>
</dbReference>
<evidence type="ECO:0000259" key="7">
    <source>
        <dbReference type="SMART" id="SM01332"/>
    </source>
</evidence>
<feature type="domain" description="Cyclin C-terminal" evidence="7">
    <location>
        <begin position="400"/>
        <end position="515"/>
    </location>
</feature>
<protein>
    <submittedName>
        <fullName evidence="8">G2/mitotic-specific cyclin cdc13</fullName>
    </submittedName>
</protein>
<feature type="domain" description="Cyclin-like" evidence="6">
    <location>
        <begin position="307"/>
        <end position="391"/>
    </location>
</feature>
<dbReference type="Proteomes" id="UP000059188">
    <property type="component" value="Unassembled WGS sequence"/>
</dbReference>
<dbReference type="InterPro" id="IPR006671">
    <property type="entry name" value="Cyclin_N"/>
</dbReference>
<keyword evidence="3" id="KW-0131">Cell cycle</keyword>